<dbReference type="EMBL" id="UOEI01000158">
    <property type="protein sequence ID" value="VAV95796.1"/>
    <property type="molecule type" value="Genomic_DNA"/>
</dbReference>
<dbReference type="Pfam" id="PF02353">
    <property type="entry name" value="CMAS"/>
    <property type="match status" value="1"/>
</dbReference>
<dbReference type="PANTHER" id="PTHR43667:SF1">
    <property type="entry name" value="CYCLOPROPANE-FATTY-ACYL-PHOSPHOLIPID SYNTHASE"/>
    <property type="match status" value="1"/>
</dbReference>
<evidence type="ECO:0000256" key="5">
    <source>
        <dbReference type="ARBA" id="ARBA00023098"/>
    </source>
</evidence>
<dbReference type="PANTHER" id="PTHR43667">
    <property type="entry name" value="CYCLOPROPANE-FATTY-ACYL-PHOSPHOLIPID SYNTHASE"/>
    <property type="match status" value="1"/>
</dbReference>
<dbReference type="GO" id="GO:0008610">
    <property type="term" value="P:lipid biosynthetic process"/>
    <property type="evidence" value="ECO:0007669"/>
    <property type="project" value="InterPro"/>
</dbReference>
<evidence type="ECO:0000256" key="1">
    <source>
        <dbReference type="ARBA" id="ARBA00010815"/>
    </source>
</evidence>
<dbReference type="InterPro" id="IPR029063">
    <property type="entry name" value="SAM-dependent_MTases_sf"/>
</dbReference>
<proteinExistence type="inferred from homology"/>
<dbReference type="Gene3D" id="3.40.50.150">
    <property type="entry name" value="Vaccinia Virus protein VP39"/>
    <property type="match status" value="1"/>
</dbReference>
<evidence type="ECO:0000256" key="2">
    <source>
        <dbReference type="ARBA" id="ARBA00022603"/>
    </source>
</evidence>
<accession>A0A3B0S4S7</accession>
<dbReference type="EC" id="2.1.1.79" evidence="6"/>
<keyword evidence="3 6" id="KW-0808">Transferase</keyword>
<protein>
    <submittedName>
        <fullName evidence="6">Cyclopropane-fatty-acyl-phospholipid synthase</fullName>
        <ecNumber evidence="6">2.1.1.79</ecNumber>
    </submittedName>
</protein>
<keyword evidence="5" id="KW-0443">Lipid metabolism</keyword>
<gene>
    <name evidence="6" type="ORF">MNBD_ACTINO01-1180</name>
</gene>
<evidence type="ECO:0000256" key="4">
    <source>
        <dbReference type="ARBA" id="ARBA00022691"/>
    </source>
</evidence>
<reference evidence="6" key="1">
    <citation type="submission" date="2018-06" db="EMBL/GenBank/DDBJ databases">
        <authorList>
            <person name="Zhirakovskaya E."/>
        </authorList>
    </citation>
    <scope>NUCLEOTIDE SEQUENCE</scope>
</reference>
<dbReference type="SUPFAM" id="SSF55718">
    <property type="entry name" value="SCP-like"/>
    <property type="match status" value="1"/>
</dbReference>
<dbReference type="CDD" id="cd02440">
    <property type="entry name" value="AdoMet_MTases"/>
    <property type="match status" value="1"/>
</dbReference>
<dbReference type="PIRSF" id="PIRSF003085">
    <property type="entry name" value="CMAS"/>
    <property type="match status" value="1"/>
</dbReference>
<evidence type="ECO:0000313" key="6">
    <source>
        <dbReference type="EMBL" id="VAV95796.1"/>
    </source>
</evidence>
<comment type="similarity">
    <text evidence="1">Belongs to the CFA/CMAS family.</text>
</comment>
<dbReference type="InterPro" id="IPR003333">
    <property type="entry name" value="CMAS"/>
</dbReference>
<dbReference type="InterPro" id="IPR036527">
    <property type="entry name" value="SCP2_sterol-bd_dom_sf"/>
</dbReference>
<keyword evidence="2 6" id="KW-0489">Methyltransferase</keyword>
<sequence>GTDLPVRLIAYDGTDVGPKDAATTVVIRSRDALVRIVTAPGELGLARAYVSGDLDIDGDIYDFLELRNLLPELKFTPRQVRDLLRVVGIGNLRRIPPPPQEHRGRGRLHSRGRDASSISYHYDVSNEFYRMILGPSMTYSCAVFETPTDTLEQAQTEKYDLICRKLGLRPGMRLLDIGCGWGGMVMHAAENYGVRAVGVTVSQNQVDLASKRVVEAGLADVVEIRLQDYRDVDDGPFDAISSIGMFEHVGLPRLGTYFTQVSDLLVPGGRLMNHAISRDSPVSRGRVRRSPFIDRYVFPDGELHEVGSVVSALQERGLEVRHIENLREHYGMTLRRWVENLGCNWDDAVGEVGEARARIWRLYMAGCAVLFEDNRIHIDQVLAVNTPQRGTSGMPLRPDWM</sequence>
<feature type="non-terminal residue" evidence="6">
    <location>
        <position position="1"/>
    </location>
</feature>
<dbReference type="GO" id="GO:0008825">
    <property type="term" value="F:cyclopropane-fatty-acyl-phospholipid synthase activity"/>
    <property type="evidence" value="ECO:0007669"/>
    <property type="project" value="UniProtKB-EC"/>
</dbReference>
<name>A0A3B0S4S7_9ZZZZ</name>
<dbReference type="AlphaFoldDB" id="A0A3B0S4S7"/>
<dbReference type="GO" id="GO:0032259">
    <property type="term" value="P:methylation"/>
    <property type="evidence" value="ECO:0007669"/>
    <property type="project" value="UniProtKB-KW"/>
</dbReference>
<evidence type="ECO:0000256" key="3">
    <source>
        <dbReference type="ARBA" id="ARBA00022679"/>
    </source>
</evidence>
<organism evidence="6">
    <name type="scientific">hydrothermal vent metagenome</name>
    <dbReference type="NCBI Taxonomy" id="652676"/>
    <lineage>
        <taxon>unclassified sequences</taxon>
        <taxon>metagenomes</taxon>
        <taxon>ecological metagenomes</taxon>
    </lineage>
</organism>
<keyword evidence="4" id="KW-0949">S-adenosyl-L-methionine</keyword>
<dbReference type="SUPFAM" id="SSF53335">
    <property type="entry name" value="S-adenosyl-L-methionine-dependent methyltransferases"/>
    <property type="match status" value="1"/>
</dbReference>
<dbReference type="InterPro" id="IPR050723">
    <property type="entry name" value="CFA/CMAS"/>
</dbReference>